<evidence type="ECO:0000313" key="2">
    <source>
        <dbReference type="EMBL" id="KAL1131430.1"/>
    </source>
</evidence>
<feature type="compositionally biased region" description="Basic and acidic residues" evidence="1">
    <location>
        <begin position="13"/>
        <end position="43"/>
    </location>
</feature>
<sequence>MIARALVKKKVEMELDDDKQAHEPWDPQEGKLWDCEGKTRGQDQGESSPKVQAEIPPDGCFYCGAWVCQKANKKGGGGDQNQKGSPLCAQCQSCRDSHRVGKKTSTKITKKKKTGVSKKKQVKGKRKENPNNVCPCVTYIEPSELTNAKNLYKSLQSQWDRKQIRLGRTQGLLFKLRNKLQEQSVYCAKFGSVLTSLVWRVSRLKPVVEMFLSNSNTIDEFLKLVNGGFVSFLTSYGRCSLSQPLAPTHHWEEFYFVTALAGVVSNLAAVPEGRCYLATSSQGRQLVHMLAGLLPDISQETQYSEMFLRLLMTLLFNVSINREGLSLIQEDKVLMGALTQIVAAPGGIKSQELKVTVLRLLESLTTDIRSQTAFNLIQQNIPVGRIEYFSTSSDDPEVREYSTNILENVRNAQKALDRPTWMDQPPQPIKEECANITVAGQTVGRCRKVLEDIKKKEELQLENDLIIKRRTSQNDPKIDLPR</sequence>
<protein>
    <submittedName>
        <fullName evidence="2">Uncharacterized protein</fullName>
    </submittedName>
</protein>
<reference evidence="2 3" key="1">
    <citation type="submission" date="2024-07" db="EMBL/GenBank/DDBJ databases">
        <title>Chromosome-level genome assembly of the water stick insect Ranatra chinensis (Heteroptera: Nepidae).</title>
        <authorList>
            <person name="Liu X."/>
        </authorList>
    </citation>
    <scope>NUCLEOTIDE SEQUENCE [LARGE SCALE GENOMIC DNA]</scope>
    <source>
        <strain evidence="2">Cailab_2021Rc</strain>
        <tissue evidence="2">Muscle</tissue>
    </source>
</reference>
<feature type="compositionally biased region" description="Basic residues" evidence="1">
    <location>
        <begin position="102"/>
        <end position="126"/>
    </location>
</feature>
<organism evidence="2 3">
    <name type="scientific">Ranatra chinensis</name>
    <dbReference type="NCBI Taxonomy" id="642074"/>
    <lineage>
        <taxon>Eukaryota</taxon>
        <taxon>Metazoa</taxon>
        <taxon>Ecdysozoa</taxon>
        <taxon>Arthropoda</taxon>
        <taxon>Hexapoda</taxon>
        <taxon>Insecta</taxon>
        <taxon>Pterygota</taxon>
        <taxon>Neoptera</taxon>
        <taxon>Paraneoptera</taxon>
        <taxon>Hemiptera</taxon>
        <taxon>Heteroptera</taxon>
        <taxon>Panheteroptera</taxon>
        <taxon>Nepomorpha</taxon>
        <taxon>Nepidae</taxon>
        <taxon>Ranatrinae</taxon>
        <taxon>Ranatra</taxon>
    </lineage>
</organism>
<dbReference type="InterPro" id="IPR039584">
    <property type="entry name" value="HSF2BP"/>
</dbReference>
<dbReference type="PANTHER" id="PTHR15434:SF2">
    <property type="entry name" value="HEAT SHOCK FACTOR 2-BINDING PROTEIN"/>
    <property type="match status" value="1"/>
</dbReference>
<dbReference type="PANTHER" id="PTHR15434">
    <property type="entry name" value="HEAT SHOCK FACTOR 2-BINDING PROTEIN"/>
    <property type="match status" value="1"/>
</dbReference>
<proteinExistence type="predicted"/>
<dbReference type="AlphaFoldDB" id="A0ABD0YJI2"/>
<feature type="region of interest" description="Disordered" evidence="1">
    <location>
        <begin position="102"/>
        <end position="128"/>
    </location>
</feature>
<dbReference type="Proteomes" id="UP001558652">
    <property type="component" value="Unassembled WGS sequence"/>
</dbReference>
<evidence type="ECO:0000313" key="3">
    <source>
        <dbReference type="Proteomes" id="UP001558652"/>
    </source>
</evidence>
<evidence type="ECO:0000256" key="1">
    <source>
        <dbReference type="SAM" id="MobiDB-lite"/>
    </source>
</evidence>
<gene>
    <name evidence="2" type="ORF">AAG570_011047</name>
</gene>
<accession>A0ABD0YJI2</accession>
<keyword evidence="3" id="KW-1185">Reference proteome</keyword>
<name>A0ABD0YJI2_9HEMI</name>
<comment type="caution">
    <text evidence="2">The sequence shown here is derived from an EMBL/GenBank/DDBJ whole genome shotgun (WGS) entry which is preliminary data.</text>
</comment>
<dbReference type="EMBL" id="JBFDAA010000006">
    <property type="protein sequence ID" value="KAL1131430.1"/>
    <property type="molecule type" value="Genomic_DNA"/>
</dbReference>
<feature type="region of interest" description="Disordered" evidence="1">
    <location>
        <begin position="13"/>
        <end position="51"/>
    </location>
</feature>